<dbReference type="Pfam" id="PF22516">
    <property type="entry name" value="PreP_C"/>
    <property type="match status" value="1"/>
</dbReference>
<dbReference type="Pfam" id="PF05193">
    <property type="entry name" value="Peptidase_M16_C"/>
    <property type="match status" value="1"/>
</dbReference>
<dbReference type="InterPro" id="IPR055130">
    <property type="entry name" value="PreP_C"/>
</dbReference>
<evidence type="ECO:0000256" key="6">
    <source>
        <dbReference type="ARBA" id="ARBA00022801"/>
    </source>
</evidence>
<keyword evidence="7" id="KW-0862">Zinc</keyword>
<evidence type="ECO:0000256" key="3">
    <source>
        <dbReference type="ARBA" id="ARBA00007575"/>
    </source>
</evidence>
<comment type="subcellular location">
    <subcellularLocation>
        <location evidence="2">Mitochondrion</location>
    </subcellularLocation>
</comment>
<keyword evidence="8" id="KW-0482">Metalloprotease</keyword>
<dbReference type="FunFam" id="3.30.830.10:FF:000034">
    <property type="entry name" value="presequence protease 1, chloroplastic/mitochondrial"/>
    <property type="match status" value="1"/>
</dbReference>
<reference evidence="11 12" key="1">
    <citation type="journal article" date="2023" name="Nat. Commun.">
        <title>Origin of minicircular mitochondrial genomes in red algae.</title>
        <authorList>
            <person name="Lee Y."/>
            <person name="Cho C.H."/>
            <person name="Lee Y.M."/>
            <person name="Park S.I."/>
            <person name="Yang J.H."/>
            <person name="West J.A."/>
            <person name="Bhattacharya D."/>
            <person name="Yoon H.S."/>
        </authorList>
    </citation>
    <scope>NUCLEOTIDE SEQUENCE [LARGE SCALE GENOMIC DNA]</scope>
    <source>
        <strain evidence="11 12">CCMP1338</strain>
        <tissue evidence="11">Whole cell</tissue>
    </source>
</reference>
<evidence type="ECO:0000256" key="1">
    <source>
        <dbReference type="ARBA" id="ARBA00001947"/>
    </source>
</evidence>
<dbReference type="Gene3D" id="3.30.830.10">
    <property type="entry name" value="Metalloenzyme, LuxS/M16 peptidase-like"/>
    <property type="match status" value="4"/>
</dbReference>
<dbReference type="PANTHER" id="PTHR43016">
    <property type="entry name" value="PRESEQUENCE PROTEASE"/>
    <property type="match status" value="1"/>
</dbReference>
<evidence type="ECO:0000256" key="8">
    <source>
        <dbReference type="ARBA" id="ARBA00023049"/>
    </source>
</evidence>
<dbReference type="Pfam" id="PF00675">
    <property type="entry name" value="Peptidase_M16"/>
    <property type="match status" value="1"/>
</dbReference>
<comment type="caution">
    <text evidence="11">The sequence shown here is derived from an EMBL/GenBank/DDBJ whole genome shotgun (WGS) entry which is preliminary data.</text>
</comment>
<dbReference type="GO" id="GO:0046872">
    <property type="term" value="F:metal ion binding"/>
    <property type="evidence" value="ECO:0007669"/>
    <property type="project" value="UniProtKB-KW"/>
</dbReference>
<protein>
    <recommendedName>
        <fullName evidence="10">Peptidase M16C associated domain-containing protein</fullName>
    </recommendedName>
</protein>
<keyword evidence="12" id="KW-1185">Reference proteome</keyword>
<feature type="domain" description="Peptidase M16C associated" evidence="10">
    <location>
        <begin position="531"/>
        <end position="783"/>
    </location>
</feature>
<evidence type="ECO:0000259" key="10">
    <source>
        <dbReference type="SMART" id="SM01264"/>
    </source>
</evidence>
<dbReference type="InterPro" id="IPR013578">
    <property type="entry name" value="Peptidase_M16C_assoc"/>
</dbReference>
<evidence type="ECO:0000256" key="2">
    <source>
        <dbReference type="ARBA" id="ARBA00004173"/>
    </source>
</evidence>
<evidence type="ECO:0000256" key="7">
    <source>
        <dbReference type="ARBA" id="ARBA00022833"/>
    </source>
</evidence>
<dbReference type="InterPro" id="IPR011765">
    <property type="entry name" value="Pept_M16_N"/>
</dbReference>
<dbReference type="EMBL" id="JAMWBK010000002">
    <property type="protein sequence ID" value="KAJ8907346.1"/>
    <property type="molecule type" value="Genomic_DNA"/>
</dbReference>
<gene>
    <name evidence="11" type="ORF">NDN08_007460</name>
</gene>
<evidence type="ECO:0000256" key="9">
    <source>
        <dbReference type="ARBA" id="ARBA00023128"/>
    </source>
</evidence>
<dbReference type="SUPFAM" id="SSF63411">
    <property type="entry name" value="LuxS/MPP-like metallohydrolase"/>
    <property type="match status" value="4"/>
</dbReference>
<dbReference type="FunFam" id="3.30.830.10:FF:000009">
    <property type="entry name" value="Presequence protease, mitochondrial"/>
    <property type="match status" value="1"/>
</dbReference>
<evidence type="ECO:0000256" key="4">
    <source>
        <dbReference type="ARBA" id="ARBA00022670"/>
    </source>
</evidence>
<comment type="cofactor">
    <cofactor evidence="1">
        <name>Zn(2+)</name>
        <dbReference type="ChEBI" id="CHEBI:29105"/>
    </cofactor>
</comment>
<keyword evidence="5" id="KW-0479">Metal-binding</keyword>
<dbReference type="InterPro" id="IPR011249">
    <property type="entry name" value="Metalloenz_LuxS/M16"/>
</dbReference>
<dbReference type="AlphaFoldDB" id="A0AAV8V3E5"/>
<dbReference type="Proteomes" id="UP001157974">
    <property type="component" value="Unassembled WGS sequence"/>
</dbReference>
<proteinExistence type="inferred from homology"/>
<dbReference type="PANTHER" id="PTHR43016:SF13">
    <property type="entry name" value="PRESEQUENCE PROTEASE, MITOCHONDRIAL"/>
    <property type="match status" value="1"/>
</dbReference>
<name>A0AAV8V3E5_9RHOD</name>
<keyword evidence="6" id="KW-0378">Hydrolase</keyword>
<dbReference type="GO" id="GO:0004222">
    <property type="term" value="F:metalloendopeptidase activity"/>
    <property type="evidence" value="ECO:0007669"/>
    <property type="project" value="TreeGrafter"/>
</dbReference>
<keyword evidence="9" id="KW-0496">Mitochondrion</keyword>
<dbReference type="GO" id="GO:0016485">
    <property type="term" value="P:protein processing"/>
    <property type="evidence" value="ECO:0007669"/>
    <property type="project" value="TreeGrafter"/>
</dbReference>
<evidence type="ECO:0000256" key="5">
    <source>
        <dbReference type="ARBA" id="ARBA00022723"/>
    </source>
</evidence>
<evidence type="ECO:0000313" key="12">
    <source>
        <dbReference type="Proteomes" id="UP001157974"/>
    </source>
</evidence>
<sequence length="1050" mass="116337">MIGFVSGGGLGLKRAGPSVRVRGFLGSSVRASHGAARGVRWFATPPVGATSAAEVKMVATAPQVIPRKIGDVVEDFELVREEFVSEYASQARLWKHKKTGTELLSVLNGDENKTFGIVFRTPPKDSTGVPHILEHSVLCGSRKYPVKEPFVELIKSSLNTFLNAFTFPDKTCYPVASCNEQDFYNLVDVYMDAVLHPAMTPDTLRQEGHHFELDDVDGKMTIKGVVYNEMKGAYSDPERVLAEYSQEAIFPDITYGVESGGHPRDIPDLTWEQFKGFHDNYYHPSNARVWFYGDDDESRRLKKVNEFLQEFEKIDISSSAVPLQERWTEPRTVEHTYDCGSEGDSSNKYMTTLNWMLTPMDQTEPAKILALTVLSQLLLSTSASPLRKALTDSGLGEDIVGGGLETDLRQMSFSVGMKGLTEENVAKVQELIEETLTQLSKEGVPQTLMESCLNTLEFRLRENNTGRFPRGLSLMIASLSTWLHESDPLVPLRFEEPLMKLKERLAAGENVFEDLIKENFLTNPHKAAVTMIPDPKYAEKEEAIEQERIDKVAKAASREDLEEIVEMTQRLKEKQAKPDDPTDLAKIPYLSKDDLDKNMKTVPFEEDQISGATVYHHPLPTSGVVYMDLGMDISGVSMELLPLMSLYTESLTQLGTKKEDFVSLQQRIGRETGGLRPSTYMSQLVAADGNGPVVSMLMIRAKAMSSKTTQTFDLLKDILLEPNFDNKERFRQLVVEEKAGVESGIAPSGHTVAAGRLRSQYRVGDWATEQMEGLAYLDYVKALLERVDNDWEGVLGDLQALHSAVVNRSKLVCNVTTDSDVYPGVKAELKSFLDSLPEKSSLQLPSWIDQAPTPTPANEGFIIPAQVNYVGKAMNLLDAGYKLTGASALASKHLGTSYLWDTVRVQGGAYGGFCRLDMRTGDFLYLSYRDPNVNKTLNSYDGAGAFLKSHDISEEELTKSIIGMIGDMDSYALPDAKGFASMTRKITGETDEIRQERREQVLGATAKDFRDFGEALEATKESGSVVVVGSETSLNAAKEEGLDISLSQPL</sequence>
<accession>A0AAV8V3E5</accession>
<evidence type="ECO:0000313" key="11">
    <source>
        <dbReference type="EMBL" id="KAJ8907346.1"/>
    </source>
</evidence>
<dbReference type="GO" id="GO:0005739">
    <property type="term" value="C:mitochondrion"/>
    <property type="evidence" value="ECO:0007669"/>
    <property type="project" value="UniProtKB-SubCell"/>
</dbReference>
<comment type="similarity">
    <text evidence="3">Belongs to the peptidase M16 family. PreP subfamily.</text>
</comment>
<dbReference type="SMART" id="SM01264">
    <property type="entry name" value="M16C_associated"/>
    <property type="match status" value="1"/>
</dbReference>
<dbReference type="Pfam" id="PF08367">
    <property type="entry name" value="M16C_assoc"/>
    <property type="match status" value="1"/>
</dbReference>
<dbReference type="InterPro" id="IPR007863">
    <property type="entry name" value="Peptidase_M16_C"/>
</dbReference>
<organism evidence="11 12">
    <name type="scientific">Rhodosorus marinus</name>
    <dbReference type="NCBI Taxonomy" id="101924"/>
    <lineage>
        <taxon>Eukaryota</taxon>
        <taxon>Rhodophyta</taxon>
        <taxon>Stylonematophyceae</taxon>
        <taxon>Stylonematales</taxon>
        <taxon>Stylonemataceae</taxon>
        <taxon>Rhodosorus</taxon>
    </lineage>
</organism>
<keyword evidence="4" id="KW-0645">Protease</keyword>